<dbReference type="PANTHER" id="PTHR28005">
    <property type="entry name" value="AUTOPHAGY-RELATED PROTEIN 17"/>
    <property type="match status" value="1"/>
</dbReference>
<protein>
    <recommendedName>
        <fullName evidence="2 6">Autophagy-related protein 17</fullName>
    </recommendedName>
</protein>
<evidence type="ECO:0000256" key="1">
    <source>
        <dbReference type="ARBA" id="ARBA00006259"/>
    </source>
</evidence>
<dbReference type="GO" id="GO:0000045">
    <property type="term" value="P:autophagosome assembly"/>
    <property type="evidence" value="ECO:0007669"/>
    <property type="project" value="TreeGrafter"/>
</dbReference>
<evidence type="ECO:0000256" key="3">
    <source>
        <dbReference type="ARBA" id="ARBA00022490"/>
    </source>
</evidence>
<evidence type="ECO:0000313" key="8">
    <source>
        <dbReference type="EMBL" id="SCV02678.1"/>
    </source>
</evidence>
<organism evidence="8 9">
    <name type="scientific">Lachancea mirantina</name>
    <dbReference type="NCBI Taxonomy" id="1230905"/>
    <lineage>
        <taxon>Eukaryota</taxon>
        <taxon>Fungi</taxon>
        <taxon>Dikarya</taxon>
        <taxon>Ascomycota</taxon>
        <taxon>Saccharomycotina</taxon>
        <taxon>Saccharomycetes</taxon>
        <taxon>Saccharomycetales</taxon>
        <taxon>Saccharomycetaceae</taxon>
        <taxon>Lachancea</taxon>
    </lineage>
</organism>
<evidence type="ECO:0000259" key="7">
    <source>
        <dbReference type="Pfam" id="PF04108"/>
    </source>
</evidence>
<evidence type="ECO:0000256" key="6">
    <source>
        <dbReference type="RuleBase" id="RU368080"/>
    </source>
</evidence>
<comment type="subcellular location">
    <subcellularLocation>
        <location evidence="6">Cytoplasm</location>
    </subcellularLocation>
    <subcellularLocation>
        <location evidence="6">Preautophagosomal structure membrane</location>
        <topology evidence="6">Peripheral membrane protein</topology>
    </subcellularLocation>
</comment>
<dbReference type="GO" id="GO:0034045">
    <property type="term" value="C:phagophore assembly site membrane"/>
    <property type="evidence" value="ECO:0007669"/>
    <property type="project" value="UniProtKB-SubCell"/>
</dbReference>
<dbReference type="OrthoDB" id="1937984at2759"/>
<dbReference type="EMBL" id="LT598468">
    <property type="protein sequence ID" value="SCV02678.1"/>
    <property type="molecule type" value="Genomic_DNA"/>
</dbReference>
<dbReference type="GO" id="GO:0060090">
    <property type="term" value="F:molecular adaptor activity"/>
    <property type="evidence" value="ECO:0007669"/>
    <property type="project" value="TreeGrafter"/>
</dbReference>
<dbReference type="InterPro" id="IPR045326">
    <property type="entry name" value="ATG17-like_dom"/>
</dbReference>
<comment type="similarity">
    <text evidence="1 6">Belongs to the ATG17 family.</text>
</comment>
<proteinExistence type="inferred from homology"/>
<dbReference type="PANTHER" id="PTHR28005:SF1">
    <property type="entry name" value="AUTOPHAGY-RELATED PROTEIN 17"/>
    <property type="match status" value="1"/>
</dbReference>
<evidence type="ECO:0000313" key="9">
    <source>
        <dbReference type="Proteomes" id="UP000191024"/>
    </source>
</evidence>
<evidence type="ECO:0000256" key="4">
    <source>
        <dbReference type="ARBA" id="ARBA00023006"/>
    </source>
</evidence>
<evidence type="ECO:0000256" key="2">
    <source>
        <dbReference type="ARBA" id="ARBA00013806"/>
    </source>
</evidence>
<dbReference type="InterPro" id="IPR007240">
    <property type="entry name" value="Atg17"/>
</dbReference>
<dbReference type="Proteomes" id="UP000191024">
    <property type="component" value="Chromosome H"/>
</dbReference>
<dbReference type="Pfam" id="PF04108">
    <property type="entry name" value="ATG17_like"/>
    <property type="match status" value="1"/>
</dbReference>
<sequence length="417" mass="48711">MNTSEIEALRQNARNFLTDAQELCQQSDTKLMNLKLKIQNEQKHRTKLQFIITGIKCQVEFLLNNILVKEIGENLIEHEWCENVLGDLVQEMEFWHNAIYKKIEHLGKVPNVLAGGKSFLGDYVAQESNGMLRDKLSEIPVIKAQVENIRKQYDLMVHKVRNQLLDTKVRGTIGDFNVCYSAESKNSATLDHAFPDEKERMEKELVSFLNSFTDHFDKCNLLCEDLPAVDSIALFEIVKRDDSELASIYELLEETASEVSSLYDEIMSILQEREEGRHRLMTSTSKLFQESRKHEEYLSVFKGISDLVQRFKDTCMEELQQVIELNTFYDKFEKSYANLLNEVNRRKQVSHKLSKILKSCEDALQEVNAKDINARQTFLSENGQYLPETIWQDKIDDMKPLYSMHYEVRDYDKYLQE</sequence>
<feature type="domain" description="Autophagy protein ATG17-like" evidence="7">
    <location>
        <begin position="17"/>
        <end position="386"/>
    </location>
</feature>
<dbReference type="AlphaFoldDB" id="A0A1G4KE04"/>
<name>A0A1G4KE04_9SACH</name>
<evidence type="ECO:0000256" key="5">
    <source>
        <dbReference type="ARBA" id="ARBA00023136"/>
    </source>
</evidence>
<dbReference type="STRING" id="1230905.A0A1G4KE04"/>
<keyword evidence="9" id="KW-1185">Reference proteome</keyword>
<gene>
    <name evidence="8" type="ORF">LAMI_0H01860G</name>
</gene>
<comment type="function">
    <text evidence="6">Autophagy-specific protein that functions in response to autophagy-inducing signals as a scaffold to recruit other ATG proteins to organize preautophagosomal structure (PAS) formation. Modulates the timing and magnitude of the autophagy response, such as the size of the sequestering vesicles. Plays particularly a role in pexophagy and nucleophagy.</text>
</comment>
<keyword evidence="5" id="KW-0472">Membrane</keyword>
<dbReference type="GO" id="GO:0034727">
    <property type="term" value="P:piecemeal microautophagy of the nucleus"/>
    <property type="evidence" value="ECO:0007669"/>
    <property type="project" value="TreeGrafter"/>
</dbReference>
<dbReference type="GO" id="GO:0030295">
    <property type="term" value="F:protein kinase activator activity"/>
    <property type="evidence" value="ECO:0007669"/>
    <property type="project" value="TreeGrafter"/>
</dbReference>
<accession>A0A1G4KE04</accession>
<keyword evidence="3 6" id="KW-0963">Cytoplasm</keyword>
<reference evidence="9" key="1">
    <citation type="submission" date="2016-03" db="EMBL/GenBank/DDBJ databases">
        <authorList>
            <person name="Devillers H."/>
        </authorList>
    </citation>
    <scope>NUCLEOTIDE SEQUENCE [LARGE SCALE GENOMIC DNA]</scope>
</reference>
<dbReference type="GO" id="GO:1990316">
    <property type="term" value="C:Atg1/ULK1 kinase complex"/>
    <property type="evidence" value="ECO:0007669"/>
    <property type="project" value="TreeGrafter"/>
</dbReference>
<keyword evidence="4 6" id="KW-0072">Autophagy</keyword>
<dbReference type="GO" id="GO:0000422">
    <property type="term" value="P:autophagy of mitochondrion"/>
    <property type="evidence" value="ECO:0007669"/>
    <property type="project" value="TreeGrafter"/>
</dbReference>